<sequence>MNSDQFEGKADRVVGRAQEAAGVLTGNDRMRGEGAARQLSGAAQDLYGQACDQLKGVAAEVADRVERNPIGALLAAGFVGYVLGVLSRR</sequence>
<dbReference type="RefSeq" id="WP_143947807.1">
    <property type="nucleotide sequence ID" value="NZ_BAABMB010000002.1"/>
</dbReference>
<accession>A0A556AU89</accession>
<evidence type="ECO:0000256" key="2">
    <source>
        <dbReference type="SAM" id="Phobius"/>
    </source>
</evidence>
<evidence type="ECO:0000256" key="1">
    <source>
        <dbReference type="ARBA" id="ARBA00009129"/>
    </source>
</evidence>
<comment type="caution">
    <text evidence="4">The sequence shown here is derived from an EMBL/GenBank/DDBJ whole genome shotgun (WGS) entry which is preliminary data.</text>
</comment>
<name>A0A556AU89_9BURK</name>
<dbReference type="InterPro" id="IPR036629">
    <property type="entry name" value="YjbJ_sf"/>
</dbReference>
<keyword evidence="2" id="KW-1133">Transmembrane helix</keyword>
<keyword evidence="5" id="KW-1185">Reference proteome</keyword>
<gene>
    <name evidence="4" type="ORF">FOZ76_08950</name>
</gene>
<dbReference type="Pfam" id="PF05532">
    <property type="entry name" value="CsbD"/>
    <property type="match status" value="1"/>
</dbReference>
<dbReference type="Gene3D" id="1.10.1470.10">
    <property type="entry name" value="YjbJ"/>
    <property type="match status" value="1"/>
</dbReference>
<keyword evidence="2" id="KW-0812">Transmembrane</keyword>
<dbReference type="InterPro" id="IPR050423">
    <property type="entry name" value="UPF0337_stress_rsp"/>
</dbReference>
<dbReference type="PANTHER" id="PTHR34977:SF1">
    <property type="entry name" value="UPF0337 PROTEIN YJBJ"/>
    <property type="match status" value="1"/>
</dbReference>
<dbReference type="PANTHER" id="PTHR34977">
    <property type="entry name" value="UPF0337 PROTEIN YJBJ"/>
    <property type="match status" value="1"/>
</dbReference>
<proteinExistence type="inferred from homology"/>
<reference evidence="4 5" key="1">
    <citation type="submission" date="2019-07" db="EMBL/GenBank/DDBJ databases">
        <title>Qingshengfaniella alkalisoli gen. nov., sp. nov., isolated from saline soil.</title>
        <authorList>
            <person name="Xu L."/>
            <person name="Huang X.-X."/>
            <person name="Sun J.-Q."/>
        </authorList>
    </citation>
    <scope>NUCLEOTIDE SEQUENCE [LARGE SCALE GENOMIC DNA]</scope>
    <source>
        <strain evidence="4 5">DSM 27279</strain>
    </source>
</reference>
<dbReference type="Proteomes" id="UP000318405">
    <property type="component" value="Unassembled WGS sequence"/>
</dbReference>
<dbReference type="InterPro" id="IPR008462">
    <property type="entry name" value="CsbD"/>
</dbReference>
<comment type="similarity">
    <text evidence="1">Belongs to the UPF0337 (CsbD) family.</text>
</comment>
<dbReference type="SUPFAM" id="SSF69047">
    <property type="entry name" value="Hypothetical protein YjbJ"/>
    <property type="match status" value="1"/>
</dbReference>
<dbReference type="EMBL" id="VLTJ01000015">
    <property type="protein sequence ID" value="TSH96514.1"/>
    <property type="molecule type" value="Genomic_DNA"/>
</dbReference>
<evidence type="ECO:0000313" key="4">
    <source>
        <dbReference type="EMBL" id="TSH96514.1"/>
    </source>
</evidence>
<feature type="transmembrane region" description="Helical" evidence="2">
    <location>
        <begin position="70"/>
        <end position="87"/>
    </location>
</feature>
<organism evidence="4 5">
    <name type="scientific">Verticiella sediminum</name>
    <dbReference type="NCBI Taxonomy" id="1247510"/>
    <lineage>
        <taxon>Bacteria</taxon>
        <taxon>Pseudomonadati</taxon>
        <taxon>Pseudomonadota</taxon>
        <taxon>Betaproteobacteria</taxon>
        <taxon>Burkholderiales</taxon>
        <taxon>Alcaligenaceae</taxon>
        <taxon>Verticiella</taxon>
    </lineage>
</organism>
<dbReference type="OrthoDB" id="8637255at2"/>
<evidence type="ECO:0000259" key="3">
    <source>
        <dbReference type="Pfam" id="PF05532"/>
    </source>
</evidence>
<keyword evidence="2" id="KW-0472">Membrane</keyword>
<evidence type="ECO:0000313" key="5">
    <source>
        <dbReference type="Proteomes" id="UP000318405"/>
    </source>
</evidence>
<feature type="domain" description="CsbD-like" evidence="3">
    <location>
        <begin position="4"/>
        <end position="55"/>
    </location>
</feature>
<protein>
    <submittedName>
        <fullName evidence="4">CsbD family protein</fullName>
    </submittedName>
</protein>
<dbReference type="AlphaFoldDB" id="A0A556AU89"/>